<dbReference type="InterPro" id="IPR012936">
    <property type="entry name" value="Erv_C"/>
</dbReference>
<feature type="domain" description="Endoplasmic reticulum vesicle transporter C-terminal" evidence="2">
    <location>
        <begin position="58"/>
        <end position="209"/>
    </location>
</feature>
<protein>
    <recommendedName>
        <fullName evidence="2">Endoplasmic reticulum vesicle transporter C-terminal domain-containing protein</fullName>
    </recommendedName>
</protein>
<sequence length="216" mass="24685">MRISTLRTRLILKGSEHGHEHESYYGDRDTESLVKMLENLVISIPTESQKPALEDKSHNTKRPAPSSSGCRIEGYVRVKKVLGNFIISARSDAHSFDASQMNMSHVIHHLFFGRKISAMTMNDVKRLLPYIGSSHDRLKGRSFINTRDFEGNVTIEHYIQTDKTEVITRQDHKLVEEYEYTAHSSVAHSLDIPVAKFHIELSPMQGTSRPTHFKEL</sequence>
<dbReference type="GO" id="GO:0030134">
    <property type="term" value="C:COPII-coated ER to Golgi transport vesicle"/>
    <property type="evidence" value="ECO:0007669"/>
    <property type="project" value="TreeGrafter"/>
</dbReference>
<evidence type="ECO:0000259" key="2">
    <source>
        <dbReference type="Pfam" id="PF07970"/>
    </source>
</evidence>
<name>A0AAN9EGU3_CROPI</name>
<dbReference type="EMBL" id="JAYWIO010000006">
    <property type="protein sequence ID" value="KAK7257097.1"/>
    <property type="molecule type" value="Genomic_DNA"/>
</dbReference>
<reference evidence="3 4" key="1">
    <citation type="submission" date="2024-01" db="EMBL/GenBank/DDBJ databases">
        <title>The genomes of 5 underutilized Papilionoideae crops provide insights into root nodulation and disease resistanc.</title>
        <authorList>
            <person name="Yuan L."/>
        </authorList>
    </citation>
    <scope>NUCLEOTIDE SEQUENCE [LARGE SCALE GENOMIC DNA]</scope>
    <source>
        <strain evidence="3">ZHUSHIDOU_FW_LH</strain>
        <tissue evidence="3">Leaf</tissue>
    </source>
</reference>
<comment type="caution">
    <text evidence="3">The sequence shown here is derived from an EMBL/GenBank/DDBJ whole genome shotgun (WGS) entry which is preliminary data.</text>
</comment>
<evidence type="ECO:0000256" key="1">
    <source>
        <dbReference type="SAM" id="MobiDB-lite"/>
    </source>
</evidence>
<dbReference type="Proteomes" id="UP001372338">
    <property type="component" value="Unassembled WGS sequence"/>
</dbReference>
<evidence type="ECO:0000313" key="3">
    <source>
        <dbReference type="EMBL" id="KAK7257097.1"/>
    </source>
</evidence>
<dbReference type="GO" id="GO:0005783">
    <property type="term" value="C:endoplasmic reticulum"/>
    <property type="evidence" value="ECO:0007669"/>
    <property type="project" value="TreeGrafter"/>
</dbReference>
<organism evidence="3 4">
    <name type="scientific">Crotalaria pallida</name>
    <name type="common">Smooth rattlebox</name>
    <name type="synonym">Crotalaria striata</name>
    <dbReference type="NCBI Taxonomy" id="3830"/>
    <lineage>
        <taxon>Eukaryota</taxon>
        <taxon>Viridiplantae</taxon>
        <taxon>Streptophyta</taxon>
        <taxon>Embryophyta</taxon>
        <taxon>Tracheophyta</taxon>
        <taxon>Spermatophyta</taxon>
        <taxon>Magnoliopsida</taxon>
        <taxon>eudicotyledons</taxon>
        <taxon>Gunneridae</taxon>
        <taxon>Pentapetalae</taxon>
        <taxon>rosids</taxon>
        <taxon>fabids</taxon>
        <taxon>Fabales</taxon>
        <taxon>Fabaceae</taxon>
        <taxon>Papilionoideae</taxon>
        <taxon>50 kb inversion clade</taxon>
        <taxon>genistoids sensu lato</taxon>
        <taxon>core genistoids</taxon>
        <taxon>Crotalarieae</taxon>
        <taxon>Crotalaria</taxon>
    </lineage>
</organism>
<dbReference type="PANTHER" id="PTHR10984">
    <property type="entry name" value="ENDOPLASMIC RETICULUM-GOLGI INTERMEDIATE COMPARTMENT PROTEIN"/>
    <property type="match status" value="1"/>
</dbReference>
<dbReference type="InterPro" id="IPR045888">
    <property type="entry name" value="Erv"/>
</dbReference>
<dbReference type="AlphaFoldDB" id="A0AAN9EGU3"/>
<accession>A0AAN9EGU3</accession>
<gene>
    <name evidence="3" type="ORF">RIF29_30824</name>
</gene>
<evidence type="ECO:0000313" key="4">
    <source>
        <dbReference type="Proteomes" id="UP001372338"/>
    </source>
</evidence>
<feature type="region of interest" description="Disordered" evidence="1">
    <location>
        <begin position="48"/>
        <end position="68"/>
    </location>
</feature>
<keyword evidence="4" id="KW-1185">Reference proteome</keyword>
<dbReference type="PANTHER" id="PTHR10984:SF37">
    <property type="entry name" value="PROTEIN DISULFIDE-ISOMERASE 5-3"/>
    <property type="match status" value="1"/>
</dbReference>
<dbReference type="Pfam" id="PF07970">
    <property type="entry name" value="COPIIcoated_ERV"/>
    <property type="match status" value="1"/>
</dbReference>
<proteinExistence type="predicted"/>